<dbReference type="GO" id="GO:0006310">
    <property type="term" value="P:DNA recombination"/>
    <property type="evidence" value="ECO:0007669"/>
    <property type="project" value="UniProtKB-KW"/>
</dbReference>
<dbReference type="PROSITE" id="PS51898">
    <property type="entry name" value="TYR_RECOMBINASE"/>
    <property type="match status" value="1"/>
</dbReference>
<dbReference type="Proteomes" id="UP000319716">
    <property type="component" value="Unassembled WGS sequence"/>
</dbReference>
<organism evidence="3 4">
    <name type="scientific">Sporolactobacillus inulinus</name>
    <dbReference type="NCBI Taxonomy" id="2078"/>
    <lineage>
        <taxon>Bacteria</taxon>
        <taxon>Bacillati</taxon>
        <taxon>Bacillota</taxon>
        <taxon>Bacilli</taxon>
        <taxon>Bacillales</taxon>
        <taxon>Sporolactobacillaceae</taxon>
        <taxon>Sporolactobacillus</taxon>
    </lineage>
</organism>
<evidence type="ECO:0000313" key="3">
    <source>
        <dbReference type="EMBL" id="GAY78702.1"/>
    </source>
</evidence>
<sequence length="123" mass="14384">MKHFEQLFKKIARNHYDLVFYSPSSKYKVISNTNANKLLKKLLQELNVPPITVHGLRHTHASTLFFKEKDEKGIISVSKRLGHADKETTLRKYAHVFKEQQQRDEKMAANIFDEMLRPCVSNV</sequence>
<dbReference type="Pfam" id="PF00589">
    <property type="entry name" value="Phage_integrase"/>
    <property type="match status" value="1"/>
</dbReference>
<name>A0A4Y1ZHN7_9BACL</name>
<dbReference type="AlphaFoldDB" id="A0A4Y1ZHN7"/>
<evidence type="ECO:0000256" key="1">
    <source>
        <dbReference type="ARBA" id="ARBA00023172"/>
    </source>
</evidence>
<keyword evidence="1" id="KW-0233">DNA recombination</keyword>
<feature type="domain" description="Tyr recombinase" evidence="2">
    <location>
        <begin position="1"/>
        <end position="107"/>
    </location>
</feature>
<evidence type="ECO:0000259" key="2">
    <source>
        <dbReference type="PROSITE" id="PS51898"/>
    </source>
</evidence>
<protein>
    <submittedName>
        <fullName evidence="3">Phage integrase</fullName>
    </submittedName>
</protein>
<evidence type="ECO:0000313" key="4">
    <source>
        <dbReference type="Proteomes" id="UP000319716"/>
    </source>
</evidence>
<dbReference type="InterPro" id="IPR011010">
    <property type="entry name" value="DNA_brk_join_enz"/>
</dbReference>
<comment type="caution">
    <text evidence="3">The sequence shown here is derived from an EMBL/GenBank/DDBJ whole genome shotgun (WGS) entry which is preliminary data.</text>
</comment>
<proteinExistence type="predicted"/>
<reference evidence="3 4" key="1">
    <citation type="submission" date="2017-11" db="EMBL/GenBank/DDBJ databases">
        <title>Draft Genome Sequence of Sporolactobacillus inulinus NBRC 111894 Isolated from Koso, a Japanese Sugar-Vegetable Fermented Beverage.</title>
        <authorList>
            <person name="Chiou T.Y."/>
            <person name="Oshima K."/>
            <person name="Suda W."/>
            <person name="Hattori M."/>
            <person name="Takahashi T."/>
        </authorList>
    </citation>
    <scope>NUCLEOTIDE SEQUENCE [LARGE SCALE GENOMIC DNA]</scope>
    <source>
        <strain evidence="3 4">NBRC111894</strain>
    </source>
</reference>
<accession>A0A4Y1ZHN7</accession>
<dbReference type="GO" id="GO:0015074">
    <property type="term" value="P:DNA integration"/>
    <property type="evidence" value="ECO:0007669"/>
    <property type="project" value="InterPro"/>
</dbReference>
<dbReference type="SUPFAM" id="SSF56349">
    <property type="entry name" value="DNA breaking-rejoining enzymes"/>
    <property type="match status" value="1"/>
</dbReference>
<dbReference type="EMBL" id="BEXB01000058">
    <property type="protein sequence ID" value="GAY78702.1"/>
    <property type="molecule type" value="Genomic_DNA"/>
</dbReference>
<gene>
    <name evidence="3" type="ORF">NBRC111894_4256</name>
</gene>
<dbReference type="Gene3D" id="1.10.443.10">
    <property type="entry name" value="Intergrase catalytic core"/>
    <property type="match status" value="1"/>
</dbReference>
<dbReference type="InterPro" id="IPR013762">
    <property type="entry name" value="Integrase-like_cat_sf"/>
</dbReference>
<dbReference type="RefSeq" id="WP_262393495.1">
    <property type="nucleotide sequence ID" value="NZ_BEXB01000058.1"/>
</dbReference>
<dbReference type="GO" id="GO:0003677">
    <property type="term" value="F:DNA binding"/>
    <property type="evidence" value="ECO:0007669"/>
    <property type="project" value="InterPro"/>
</dbReference>
<dbReference type="InterPro" id="IPR002104">
    <property type="entry name" value="Integrase_catalytic"/>
</dbReference>